<dbReference type="FunFam" id="3.40.470.10:FF:000002">
    <property type="entry name" value="G/T mismatch-specific thymine DNA glycosylase"/>
    <property type="match status" value="1"/>
</dbReference>
<evidence type="ECO:0000256" key="2">
    <source>
        <dbReference type="ARBA" id="ARBA00022499"/>
    </source>
</evidence>
<comment type="caution">
    <text evidence="20">The sequence shown here is derived from an EMBL/GenBank/DDBJ whole genome shotgun (WGS) entry which is preliminary data.</text>
</comment>
<keyword evidence="8" id="KW-0010">Activator</keyword>
<evidence type="ECO:0000313" key="20">
    <source>
        <dbReference type="EMBL" id="CAF0884279.1"/>
    </source>
</evidence>
<evidence type="ECO:0000259" key="19">
    <source>
        <dbReference type="Pfam" id="PF03167"/>
    </source>
</evidence>
<organism evidence="20 21">
    <name type="scientific">Rotaria sordida</name>
    <dbReference type="NCBI Taxonomy" id="392033"/>
    <lineage>
        <taxon>Eukaryota</taxon>
        <taxon>Metazoa</taxon>
        <taxon>Spiralia</taxon>
        <taxon>Gnathifera</taxon>
        <taxon>Rotifera</taxon>
        <taxon>Eurotatoria</taxon>
        <taxon>Bdelloidea</taxon>
        <taxon>Philodinida</taxon>
        <taxon>Philodinidae</taxon>
        <taxon>Rotaria</taxon>
    </lineage>
</organism>
<evidence type="ECO:0000256" key="18">
    <source>
        <dbReference type="SAM" id="MobiDB-lite"/>
    </source>
</evidence>
<dbReference type="PANTHER" id="PTHR12159">
    <property type="entry name" value="G/T AND G/U MISMATCH-SPECIFIC DNA GLYCOSYLASE"/>
    <property type="match status" value="1"/>
</dbReference>
<dbReference type="Proteomes" id="UP000663864">
    <property type="component" value="Unassembled WGS sequence"/>
</dbReference>
<comment type="subunit">
    <text evidence="14">Homodimer. Interacts with AICDA and GADD45A.</text>
</comment>
<dbReference type="InterPro" id="IPR036895">
    <property type="entry name" value="Uracil-DNA_glycosylase-like_sf"/>
</dbReference>
<feature type="region of interest" description="Disordered" evidence="18">
    <location>
        <begin position="393"/>
        <end position="431"/>
    </location>
</feature>
<dbReference type="GO" id="GO:0141016">
    <property type="term" value="F:G/T mismatch-specific thymine-DNA glycosylase activity"/>
    <property type="evidence" value="ECO:0007669"/>
    <property type="project" value="UniProtKB-EC"/>
</dbReference>
<keyword evidence="5" id="KW-0832">Ubl conjugation</keyword>
<dbReference type="InterPro" id="IPR005122">
    <property type="entry name" value="Uracil-DNA_glycosylase-like"/>
</dbReference>
<evidence type="ECO:0000256" key="15">
    <source>
        <dbReference type="ARBA" id="ARBA00066769"/>
    </source>
</evidence>
<evidence type="ECO:0000256" key="17">
    <source>
        <dbReference type="ARBA" id="ARBA00083221"/>
    </source>
</evidence>
<dbReference type="EMBL" id="CAJNOT010000186">
    <property type="protein sequence ID" value="CAF0884279.1"/>
    <property type="molecule type" value="Genomic_DNA"/>
</dbReference>
<evidence type="ECO:0000313" key="21">
    <source>
        <dbReference type="Proteomes" id="UP000663864"/>
    </source>
</evidence>
<evidence type="ECO:0000256" key="7">
    <source>
        <dbReference type="ARBA" id="ARBA00023015"/>
    </source>
</evidence>
<dbReference type="PANTHER" id="PTHR12159:SF9">
    <property type="entry name" value="G_T MISMATCH-SPECIFIC THYMINE DNA GLYCOSYLASE"/>
    <property type="match status" value="1"/>
</dbReference>
<dbReference type="AlphaFoldDB" id="A0A813YHL3"/>
<keyword evidence="4" id="KW-0378">Hydrolase</keyword>
<dbReference type="CDD" id="cd10028">
    <property type="entry name" value="UDG-F2_TDG_MUG"/>
    <property type="match status" value="1"/>
</dbReference>
<dbReference type="GO" id="GO:0005654">
    <property type="term" value="C:nucleoplasm"/>
    <property type="evidence" value="ECO:0007669"/>
    <property type="project" value="UniProtKB-ARBA"/>
</dbReference>
<sequence length="992" mass="109717">MNDQFTTQTAPAPIVLKLKKYDDHHPDVILPHTSHLSTETIDDGLPISSSSIIRNNESTSIITTSPSTLRVKLKNPFINGSTDHNDEEYIDSMLLENITRPAKRSKKSLSNDNVSNNISNTDLNNDYMSSQQEKQIIGTQQEHCITTEQSLTSPLVLKIRRDSLTMTTTNSANGISSIVENETNRQLLIKLKKNENGELITSKNSMSTEYLINEQEKCSITNDISLTNYSETIHTNGHHNDSSYKSLTTPHITNMLSNINTDNNNSISQQKTTNQTAETHTKELLDEALDSVKNVLMQTFKKNLEAGGDLNALKSTLGSDEVAEVFLAKLRQSLKRDSENESKSQEIINVNTEVSSSQISTTSTCSNTVISPVMNVVSSPSSSPLLPSMSTLINKNTSPSLSPQSQIPTINNKRKSSIPSTNPNRFDGTTEEELTKRVLSDILQPNLDIVFVGINPSLYAVHKGHHYGGPGNHFWKLLHMSGLIPNALSANDDYRMPQYGIGFTNIVQRPTKAGSDITKDEITAGAEILMQKIKMYRPKIVAFNGRGIYEVYAGNKHFHYGKQPDLFLGTDTHVFVMPSSSARCSQLPRAEDKLPFYIGLRKLRDFVNGSLHSLNEAEITFPDIKIKDTDDVLQKTVIRISNKPFSELSAETLKCYGDKIPSGQMISKYITSSSSSSSQQIICSSPSLSPSSNLVFNTDALTTQTMSILHNTNHHQQNENLLNYDQQTQRVYLQNNGYYSPSPPPPPTTINHQQRLSTNSFIDNSSSCTNAAVLAALASGGFNSSSSQSQQTQTIFIGGQHSQSQSISYSIPSSLNNTSTISNSRSSPIASYVIHHPPQSSLSSIDHQNSSISQIISRPLINNTSEPLPSFDTILNSSSSSLPLRTQKISLKDSLSSHQLIPKQTLIVVPSTIKPISSCQISSTSNNSSTIILPKISNINSIEKRSNDDCLYVRYERETNIINNEQYRFSFMIDENSPSLHKRLRYVSINDL</sequence>
<proteinExistence type="inferred from homology"/>
<dbReference type="Pfam" id="PF03167">
    <property type="entry name" value="UDG"/>
    <property type="match status" value="1"/>
</dbReference>
<dbReference type="GO" id="GO:0040029">
    <property type="term" value="P:epigenetic regulation of gene expression"/>
    <property type="evidence" value="ECO:0007669"/>
    <property type="project" value="UniProtKB-ARBA"/>
</dbReference>
<evidence type="ECO:0000256" key="1">
    <source>
        <dbReference type="ARBA" id="ARBA00004123"/>
    </source>
</evidence>
<evidence type="ECO:0000256" key="6">
    <source>
        <dbReference type="ARBA" id="ARBA00022853"/>
    </source>
</evidence>
<evidence type="ECO:0000256" key="9">
    <source>
        <dbReference type="ARBA" id="ARBA00023163"/>
    </source>
</evidence>
<dbReference type="GO" id="GO:0032183">
    <property type="term" value="F:SUMO binding"/>
    <property type="evidence" value="ECO:0007669"/>
    <property type="project" value="UniProtKB-ARBA"/>
</dbReference>
<dbReference type="GO" id="GO:0006285">
    <property type="term" value="P:base-excision repair, AP site formation"/>
    <property type="evidence" value="ECO:0007669"/>
    <property type="project" value="InterPro"/>
</dbReference>
<feature type="domain" description="Uracil-DNA glycosylase-like" evidence="19">
    <location>
        <begin position="443"/>
        <end position="583"/>
    </location>
</feature>
<feature type="compositionally biased region" description="Polar residues" evidence="18">
    <location>
        <begin position="393"/>
        <end position="424"/>
    </location>
</feature>
<evidence type="ECO:0000256" key="12">
    <source>
        <dbReference type="ARBA" id="ARBA00052915"/>
    </source>
</evidence>
<evidence type="ECO:0000256" key="10">
    <source>
        <dbReference type="ARBA" id="ARBA00023204"/>
    </source>
</evidence>
<dbReference type="GO" id="GO:0004844">
    <property type="term" value="F:uracil DNA N-glycosylase activity"/>
    <property type="evidence" value="ECO:0007669"/>
    <property type="project" value="TreeGrafter"/>
</dbReference>
<keyword evidence="9" id="KW-0804">Transcription</keyword>
<keyword evidence="10" id="KW-0234">DNA repair</keyword>
<gene>
    <name evidence="20" type="ORF">ZHD862_LOCUS6548</name>
</gene>
<comment type="subcellular location">
    <subcellularLocation>
        <location evidence="1">Nucleus</location>
    </subcellularLocation>
</comment>
<feature type="region of interest" description="Disordered" evidence="18">
    <location>
        <begin position="103"/>
        <end position="124"/>
    </location>
</feature>
<comment type="catalytic activity">
    <reaction evidence="12">
        <text>Hydrolyzes mismatched double-stranded DNA and polynucleotides, releasing free thymine.</text>
        <dbReference type="EC" id="3.2.2.29"/>
    </reaction>
</comment>
<dbReference type="GO" id="GO:0003677">
    <property type="term" value="F:DNA binding"/>
    <property type="evidence" value="ECO:0007669"/>
    <property type="project" value="UniProtKB-ARBA"/>
</dbReference>
<accession>A0A813YHL3</accession>
<evidence type="ECO:0000256" key="11">
    <source>
        <dbReference type="ARBA" id="ARBA00023242"/>
    </source>
</evidence>
<evidence type="ECO:0000256" key="3">
    <source>
        <dbReference type="ARBA" id="ARBA00022763"/>
    </source>
</evidence>
<evidence type="ECO:0000256" key="13">
    <source>
        <dbReference type="ARBA" id="ARBA00061261"/>
    </source>
</evidence>
<dbReference type="SUPFAM" id="SSF52141">
    <property type="entry name" value="Uracil-DNA glycosylase-like"/>
    <property type="match status" value="1"/>
</dbReference>
<keyword evidence="3" id="KW-0227">DNA damage</keyword>
<keyword evidence="2" id="KW-1017">Isopeptide bond</keyword>
<name>A0A813YHL3_9BILA</name>
<keyword evidence="11" id="KW-0539">Nucleus</keyword>
<protein>
    <recommendedName>
        <fullName evidence="16">G/T mismatch-specific thymine DNA glycosylase</fullName>
        <ecNumber evidence="15">3.2.2.29</ecNumber>
    </recommendedName>
    <alternativeName>
        <fullName evidence="17">Thymine-DNA glycosylase</fullName>
    </alternativeName>
</protein>
<keyword evidence="7" id="KW-0805">Transcription regulation</keyword>
<comment type="similarity">
    <text evidence="13">Belongs to the uracil-DNA glycosylase (UDG) superfamily. TDG/mug family.</text>
</comment>
<evidence type="ECO:0000256" key="16">
    <source>
        <dbReference type="ARBA" id="ARBA00071248"/>
    </source>
</evidence>
<keyword evidence="6" id="KW-0156">Chromatin regulator</keyword>
<reference evidence="20" key="1">
    <citation type="submission" date="2021-02" db="EMBL/GenBank/DDBJ databases">
        <authorList>
            <person name="Nowell W R."/>
        </authorList>
    </citation>
    <scope>NUCLEOTIDE SEQUENCE</scope>
</reference>
<evidence type="ECO:0000256" key="14">
    <source>
        <dbReference type="ARBA" id="ARBA00064519"/>
    </source>
</evidence>
<dbReference type="Gene3D" id="3.40.470.10">
    <property type="entry name" value="Uracil-DNA glycosylase-like domain"/>
    <property type="match status" value="1"/>
</dbReference>
<dbReference type="EC" id="3.2.2.29" evidence="15"/>
<evidence type="ECO:0000256" key="5">
    <source>
        <dbReference type="ARBA" id="ARBA00022843"/>
    </source>
</evidence>
<evidence type="ECO:0000256" key="4">
    <source>
        <dbReference type="ARBA" id="ARBA00022801"/>
    </source>
</evidence>
<dbReference type="InterPro" id="IPR015637">
    <property type="entry name" value="MUG/TDG"/>
</dbReference>
<evidence type="ECO:0000256" key="8">
    <source>
        <dbReference type="ARBA" id="ARBA00023159"/>
    </source>
</evidence>
<feature type="compositionally biased region" description="Polar residues" evidence="18">
    <location>
        <begin position="108"/>
        <end position="124"/>
    </location>
</feature>